<keyword evidence="5" id="KW-0863">Zinc-finger</keyword>
<sequence>MKSKRVQPSGSTPSFAKSSCSSLLRYFKKSGGSAAKKTSEGIENNSNEPSFAIDGNVSVNNDANEMNAPIKKRPPSSSTPAASAPLATTTTTTAGKRTSTTPASANATNYGTPCTPVTPPSPAKADVNNNDGGAMVDAAGRTLGTPPSPTNGTTRQTPHTPPTPPSSTEFEGQTPPSPMSCSDVLSGGDVSPPSPDCWDGLDATGVADVERDGGAAMDAKGNGRSDEDDDNVNNNNRRRKSATKRKGYQLQSRLSTSDKCDVNNFGTPPSTMTAKPASVDADNGTPSTAPFFKSKTTNNNTSIPKTATTNFFSFHKSKSNTSTSSRTTTRPLKRQKTHKKQQQQLYLDFGQSTFGKQSICSLCGMLRVHGLQEDDDQHDKVCRDYKEGVVFGGGWKNERCVGRFGVCSSSGGGGSGKSGGEEGRIVEVRPEDGVVMKQKVLEVKEIVDKEMGFAVASKRSGFEDGEDQLEGITSYLYIAKKRVVGLLLVKHVKRAYELLSNDDDTKGSHSNNDISKQTQQQHQQQHSLSRSLKPHKALLGIHQIWVHSSHRHQKIASNLVESARGNFIFGMTVPLELIAYSSPTLEGVRFARGYLGVERPLVYDIH</sequence>
<feature type="region of interest" description="Disordered" evidence="10">
    <location>
        <begin position="501"/>
        <end position="529"/>
    </location>
</feature>
<dbReference type="KEGG" id="tps:THAPSDRAFT_21105"/>
<dbReference type="InParanoid" id="B8BTC6"/>
<evidence type="ECO:0000256" key="9">
    <source>
        <dbReference type="ARBA" id="ARBA00023315"/>
    </source>
</evidence>
<protein>
    <recommendedName>
        <fullName evidence="15">N-acetyltransferase ESCO acetyl-transferase domain-containing protein</fullName>
    </recommendedName>
</protein>
<keyword evidence="9" id="KW-0012">Acyltransferase</keyword>
<dbReference type="HOGENOM" id="CLU_450962_0_0_1"/>
<evidence type="ECO:0000256" key="5">
    <source>
        <dbReference type="ARBA" id="ARBA00022771"/>
    </source>
</evidence>
<dbReference type="InterPro" id="IPR028009">
    <property type="entry name" value="ESCO_Acetyltransf_dom"/>
</dbReference>
<organism evidence="13 14">
    <name type="scientific">Thalassiosira pseudonana</name>
    <name type="common">Marine diatom</name>
    <name type="synonym">Cyclotella nana</name>
    <dbReference type="NCBI Taxonomy" id="35128"/>
    <lineage>
        <taxon>Eukaryota</taxon>
        <taxon>Sar</taxon>
        <taxon>Stramenopiles</taxon>
        <taxon>Ochrophyta</taxon>
        <taxon>Bacillariophyta</taxon>
        <taxon>Coscinodiscophyceae</taxon>
        <taxon>Thalassiosirophycidae</taxon>
        <taxon>Thalassiosirales</taxon>
        <taxon>Thalassiosiraceae</taxon>
        <taxon>Thalassiosira</taxon>
    </lineage>
</organism>
<evidence type="ECO:0000256" key="7">
    <source>
        <dbReference type="ARBA" id="ARBA00023242"/>
    </source>
</evidence>
<dbReference type="AlphaFoldDB" id="B8BTC6"/>
<name>B8BTC6_THAPS</name>
<feature type="compositionally biased region" description="Basic residues" evidence="10">
    <location>
        <begin position="331"/>
        <end position="341"/>
    </location>
</feature>
<evidence type="ECO:0000256" key="3">
    <source>
        <dbReference type="ARBA" id="ARBA00022679"/>
    </source>
</evidence>
<dbReference type="GO" id="GO:0005634">
    <property type="term" value="C:nucleus"/>
    <property type="evidence" value="ECO:0000318"/>
    <property type="project" value="GO_Central"/>
</dbReference>
<dbReference type="RefSeq" id="XP_002287134.1">
    <property type="nucleotide sequence ID" value="XM_002287098.1"/>
</dbReference>
<evidence type="ECO:0000256" key="2">
    <source>
        <dbReference type="ARBA" id="ARBA00005816"/>
    </source>
</evidence>
<feature type="compositionally biased region" description="Low complexity" evidence="10">
    <location>
        <begin position="517"/>
        <end position="526"/>
    </location>
</feature>
<evidence type="ECO:0000313" key="14">
    <source>
        <dbReference type="Proteomes" id="UP000001449"/>
    </source>
</evidence>
<dbReference type="GO" id="GO:0061733">
    <property type="term" value="F:protein-lysine-acetyltransferase activity"/>
    <property type="evidence" value="ECO:0000318"/>
    <property type="project" value="GO_Central"/>
</dbReference>
<dbReference type="EMBL" id="CM000639">
    <property type="protein sequence ID" value="EED94577.1"/>
    <property type="molecule type" value="Genomic_DNA"/>
</dbReference>
<feature type="compositionally biased region" description="Basic residues" evidence="10">
    <location>
        <begin position="236"/>
        <end position="247"/>
    </location>
</feature>
<feature type="compositionally biased region" description="Low complexity" evidence="10">
    <location>
        <begin position="75"/>
        <end position="109"/>
    </location>
</feature>
<evidence type="ECO:0000256" key="10">
    <source>
        <dbReference type="SAM" id="MobiDB-lite"/>
    </source>
</evidence>
<reference evidence="13 14" key="1">
    <citation type="journal article" date="2004" name="Science">
        <title>The genome of the diatom Thalassiosira pseudonana: ecology, evolution, and metabolism.</title>
        <authorList>
            <person name="Armbrust E.V."/>
            <person name="Berges J.A."/>
            <person name="Bowler C."/>
            <person name="Green B.R."/>
            <person name="Martinez D."/>
            <person name="Putnam N.H."/>
            <person name="Zhou S."/>
            <person name="Allen A.E."/>
            <person name="Apt K.E."/>
            <person name="Bechner M."/>
            <person name="Brzezinski M.A."/>
            <person name="Chaal B.K."/>
            <person name="Chiovitti A."/>
            <person name="Davis A.K."/>
            <person name="Demarest M.S."/>
            <person name="Detter J.C."/>
            <person name="Glavina T."/>
            <person name="Goodstein D."/>
            <person name="Hadi M.Z."/>
            <person name="Hellsten U."/>
            <person name="Hildebrand M."/>
            <person name="Jenkins B.D."/>
            <person name="Jurka J."/>
            <person name="Kapitonov V.V."/>
            <person name="Kroger N."/>
            <person name="Lau W.W."/>
            <person name="Lane T.W."/>
            <person name="Larimer F.W."/>
            <person name="Lippmeier J.C."/>
            <person name="Lucas S."/>
            <person name="Medina M."/>
            <person name="Montsant A."/>
            <person name="Obornik M."/>
            <person name="Parker M.S."/>
            <person name="Palenik B."/>
            <person name="Pazour G.J."/>
            <person name="Richardson P.M."/>
            <person name="Rynearson T.A."/>
            <person name="Saito M.A."/>
            <person name="Schwartz D.C."/>
            <person name="Thamatrakoln K."/>
            <person name="Valentin K."/>
            <person name="Vardi A."/>
            <person name="Wilkerson F.P."/>
            <person name="Rokhsar D.S."/>
        </authorList>
    </citation>
    <scope>NUCLEOTIDE SEQUENCE [LARGE SCALE GENOMIC DNA]</scope>
    <source>
        <strain evidence="13 14">CCMP1335</strain>
    </source>
</reference>
<evidence type="ECO:0000256" key="1">
    <source>
        <dbReference type="ARBA" id="ARBA00004123"/>
    </source>
</evidence>
<gene>
    <name evidence="13" type="ORF">THAPSDRAFT_21105</name>
</gene>
<evidence type="ECO:0000256" key="4">
    <source>
        <dbReference type="ARBA" id="ARBA00022723"/>
    </source>
</evidence>
<dbReference type="Proteomes" id="UP000001449">
    <property type="component" value="Chromosome 2"/>
</dbReference>
<accession>B8BTC6</accession>
<feature type="domain" description="N-acetyltransferase ESCO zinc-finger" evidence="11">
    <location>
        <begin position="344"/>
        <end position="383"/>
    </location>
</feature>
<comment type="similarity">
    <text evidence="2">Belongs to the acetyltransferase family. ECO subfamily.</text>
</comment>
<dbReference type="PaxDb" id="35128-Thaps21105"/>
<evidence type="ECO:0000256" key="8">
    <source>
        <dbReference type="ARBA" id="ARBA00023306"/>
    </source>
</evidence>
<dbReference type="STRING" id="35128.B8BTC6"/>
<evidence type="ECO:0008006" key="15">
    <source>
        <dbReference type="Google" id="ProtNLM"/>
    </source>
</evidence>
<reference evidence="13 14" key="2">
    <citation type="journal article" date="2008" name="Nature">
        <title>The Phaeodactylum genome reveals the evolutionary history of diatom genomes.</title>
        <authorList>
            <person name="Bowler C."/>
            <person name="Allen A.E."/>
            <person name="Badger J.H."/>
            <person name="Grimwood J."/>
            <person name="Jabbari K."/>
            <person name="Kuo A."/>
            <person name="Maheswari U."/>
            <person name="Martens C."/>
            <person name="Maumus F."/>
            <person name="Otillar R.P."/>
            <person name="Rayko E."/>
            <person name="Salamov A."/>
            <person name="Vandepoele K."/>
            <person name="Beszteri B."/>
            <person name="Gruber A."/>
            <person name="Heijde M."/>
            <person name="Katinka M."/>
            <person name="Mock T."/>
            <person name="Valentin K."/>
            <person name="Verret F."/>
            <person name="Berges J.A."/>
            <person name="Brownlee C."/>
            <person name="Cadoret J.P."/>
            <person name="Chiovitti A."/>
            <person name="Choi C.J."/>
            <person name="Coesel S."/>
            <person name="De Martino A."/>
            <person name="Detter J.C."/>
            <person name="Durkin C."/>
            <person name="Falciatore A."/>
            <person name="Fournet J."/>
            <person name="Haruta M."/>
            <person name="Huysman M.J."/>
            <person name="Jenkins B.D."/>
            <person name="Jiroutova K."/>
            <person name="Jorgensen R.E."/>
            <person name="Joubert Y."/>
            <person name="Kaplan A."/>
            <person name="Kroger N."/>
            <person name="Kroth P.G."/>
            <person name="La Roche J."/>
            <person name="Lindquist E."/>
            <person name="Lommer M."/>
            <person name="Martin-Jezequel V."/>
            <person name="Lopez P.J."/>
            <person name="Lucas S."/>
            <person name="Mangogna M."/>
            <person name="McGinnis K."/>
            <person name="Medlin L.K."/>
            <person name="Montsant A."/>
            <person name="Oudot-Le Secq M.P."/>
            <person name="Napoli C."/>
            <person name="Obornik M."/>
            <person name="Parker M.S."/>
            <person name="Petit J.L."/>
            <person name="Porcel B.M."/>
            <person name="Poulsen N."/>
            <person name="Robison M."/>
            <person name="Rychlewski L."/>
            <person name="Rynearson T.A."/>
            <person name="Schmutz J."/>
            <person name="Shapiro H."/>
            <person name="Siaut M."/>
            <person name="Stanley M."/>
            <person name="Sussman M.R."/>
            <person name="Taylor A.R."/>
            <person name="Vardi A."/>
            <person name="von Dassow P."/>
            <person name="Vyverman W."/>
            <person name="Willis A."/>
            <person name="Wyrwicz L.S."/>
            <person name="Rokhsar D.S."/>
            <person name="Weissenbach J."/>
            <person name="Armbrust E.V."/>
            <person name="Green B.R."/>
            <person name="Van de Peer Y."/>
            <person name="Grigoriev I.V."/>
        </authorList>
    </citation>
    <scope>NUCLEOTIDE SEQUENCE [LARGE SCALE GENOMIC DNA]</scope>
    <source>
        <strain evidence="13 14">CCMP1335</strain>
    </source>
</reference>
<dbReference type="PANTHER" id="PTHR45884">
    <property type="entry name" value="N-ACETYLTRANSFERASE ECO"/>
    <property type="match status" value="1"/>
</dbReference>
<keyword evidence="14" id="KW-1185">Reference proteome</keyword>
<evidence type="ECO:0000259" key="12">
    <source>
        <dbReference type="Pfam" id="PF13880"/>
    </source>
</evidence>
<feature type="compositionally biased region" description="Polar residues" evidence="10">
    <location>
        <begin position="264"/>
        <end position="273"/>
    </location>
</feature>
<dbReference type="GeneID" id="7452166"/>
<keyword evidence="7" id="KW-0539">Nucleus</keyword>
<keyword evidence="6" id="KW-0862">Zinc</keyword>
<keyword evidence="4" id="KW-0479">Metal-binding</keyword>
<evidence type="ECO:0000313" key="13">
    <source>
        <dbReference type="EMBL" id="EED94577.1"/>
    </source>
</evidence>
<feature type="region of interest" description="Disordered" evidence="10">
    <location>
        <begin position="31"/>
        <end position="341"/>
    </location>
</feature>
<evidence type="ECO:0000259" key="11">
    <source>
        <dbReference type="Pfam" id="PF13878"/>
    </source>
</evidence>
<dbReference type="InterPro" id="IPR028005">
    <property type="entry name" value="AcTrfase_ESCO_Znf_dom"/>
</dbReference>
<dbReference type="GO" id="GO:0008270">
    <property type="term" value="F:zinc ion binding"/>
    <property type="evidence" value="ECO:0007669"/>
    <property type="project" value="UniProtKB-KW"/>
</dbReference>
<feature type="compositionally biased region" description="Low complexity" evidence="10">
    <location>
        <begin position="308"/>
        <end position="330"/>
    </location>
</feature>
<dbReference type="Pfam" id="PF13878">
    <property type="entry name" value="zf-C2H2_3"/>
    <property type="match status" value="1"/>
</dbReference>
<feature type="domain" description="N-acetyltransferase ESCO acetyl-transferase" evidence="12">
    <location>
        <begin position="535"/>
        <end position="603"/>
    </location>
</feature>
<dbReference type="PANTHER" id="PTHR45884:SF2">
    <property type="entry name" value="N-ACETYLTRANSFERASE ECO"/>
    <property type="match status" value="1"/>
</dbReference>
<feature type="compositionally biased region" description="Polar residues" evidence="10">
    <location>
        <begin position="284"/>
        <end position="307"/>
    </location>
</feature>
<dbReference type="eggNOG" id="KOG3014">
    <property type="taxonomic scope" value="Eukaryota"/>
</dbReference>
<evidence type="ECO:0000256" key="6">
    <source>
        <dbReference type="ARBA" id="ARBA00022833"/>
    </source>
</evidence>
<comment type="subcellular location">
    <subcellularLocation>
        <location evidence="1">Nucleus</location>
    </subcellularLocation>
</comment>
<dbReference type="Pfam" id="PF13880">
    <property type="entry name" value="Acetyltransf_13"/>
    <property type="match status" value="1"/>
</dbReference>
<dbReference type="GO" id="GO:0007064">
    <property type="term" value="P:mitotic sister chromatid cohesion"/>
    <property type="evidence" value="ECO:0000318"/>
    <property type="project" value="GO_Central"/>
</dbReference>
<proteinExistence type="inferred from homology"/>
<keyword evidence="3" id="KW-0808">Transferase</keyword>
<dbReference type="GO" id="GO:0000785">
    <property type="term" value="C:chromatin"/>
    <property type="evidence" value="ECO:0000318"/>
    <property type="project" value="GO_Central"/>
</dbReference>
<keyword evidence="8" id="KW-0131">Cell cycle</keyword>